<keyword evidence="7 12" id="KW-0411">Iron-sulfur</keyword>
<feature type="binding site" evidence="12">
    <location>
        <position position="271"/>
    </location>
    <ligand>
        <name>[4Fe-4S] cluster</name>
        <dbReference type="ChEBI" id="CHEBI:49883"/>
        <label>2</label>
        <note>4Fe-4S-substrate</note>
    </ligand>
</feature>
<evidence type="ECO:0000256" key="5">
    <source>
        <dbReference type="ARBA" id="ARBA00022741"/>
    </source>
</evidence>
<evidence type="ECO:0000256" key="11">
    <source>
        <dbReference type="ARBA" id="ARBA00048697"/>
    </source>
</evidence>
<protein>
    <recommendedName>
        <fullName evidence="1 12">GTP 3',8-cyclase</fullName>
        <ecNumber evidence="1 12">4.1.99.22</ecNumber>
    </recommendedName>
    <alternativeName>
        <fullName evidence="12">Molybdenum cofactor biosynthesis protein A</fullName>
    </alternativeName>
</protein>
<name>A0ABP8I8J5_9BACT</name>
<gene>
    <name evidence="12 14" type="primary">moaA</name>
    <name evidence="14" type="ORF">GCM10023185_14080</name>
</gene>
<organism evidence="14 15">
    <name type="scientific">Hymenobacter saemangeumensis</name>
    <dbReference type="NCBI Taxonomy" id="1084522"/>
    <lineage>
        <taxon>Bacteria</taxon>
        <taxon>Pseudomonadati</taxon>
        <taxon>Bacteroidota</taxon>
        <taxon>Cytophagia</taxon>
        <taxon>Cytophagales</taxon>
        <taxon>Hymenobacteraceae</taxon>
        <taxon>Hymenobacter</taxon>
    </lineage>
</organism>
<feature type="binding site" evidence="12">
    <location>
        <position position="111"/>
    </location>
    <ligand>
        <name>GTP</name>
        <dbReference type="ChEBI" id="CHEBI:37565"/>
    </ligand>
</feature>
<feature type="binding site" evidence="12">
    <location>
        <position position="135"/>
    </location>
    <ligand>
        <name>S-adenosyl-L-methionine</name>
        <dbReference type="ChEBI" id="CHEBI:59789"/>
    </ligand>
</feature>
<dbReference type="InterPro" id="IPR058240">
    <property type="entry name" value="rSAM_sf"/>
</dbReference>
<evidence type="ECO:0000256" key="7">
    <source>
        <dbReference type="ARBA" id="ARBA00023014"/>
    </source>
</evidence>
<dbReference type="InterPro" id="IPR007197">
    <property type="entry name" value="rSAM"/>
</dbReference>
<dbReference type="EMBL" id="BAABGZ010000013">
    <property type="protein sequence ID" value="GAA4353442.1"/>
    <property type="molecule type" value="Genomic_DNA"/>
</dbReference>
<dbReference type="PANTHER" id="PTHR22960">
    <property type="entry name" value="MOLYBDOPTERIN COFACTOR SYNTHESIS PROTEIN A"/>
    <property type="match status" value="1"/>
</dbReference>
<feature type="binding site" evidence="12">
    <location>
        <position position="171"/>
    </location>
    <ligand>
        <name>GTP</name>
        <dbReference type="ChEBI" id="CHEBI:37565"/>
    </ligand>
</feature>
<comment type="function">
    <text evidence="12">Catalyzes the cyclization of GTP to (8S)-3',8-cyclo-7,8-dihydroguanosine 5'-triphosphate.</text>
</comment>
<dbReference type="Proteomes" id="UP001501153">
    <property type="component" value="Unassembled WGS sequence"/>
</dbReference>
<feature type="binding site" evidence="12">
    <location>
        <position position="44"/>
    </location>
    <ligand>
        <name>[4Fe-4S] cluster</name>
        <dbReference type="ChEBI" id="CHEBI:49883"/>
        <label>1</label>
        <note>4Fe-4S-S-AdoMet</note>
    </ligand>
</feature>
<evidence type="ECO:0000256" key="3">
    <source>
        <dbReference type="ARBA" id="ARBA00022691"/>
    </source>
</evidence>
<feature type="binding site" evidence="12">
    <location>
        <position position="274"/>
    </location>
    <ligand>
        <name>[4Fe-4S] cluster</name>
        <dbReference type="ChEBI" id="CHEBI:49883"/>
        <label>2</label>
        <note>4Fe-4S-substrate</note>
    </ligand>
</feature>
<dbReference type="InterPro" id="IPR006638">
    <property type="entry name" value="Elp3/MiaA/NifB-like_rSAM"/>
</dbReference>
<feature type="binding site" evidence="12">
    <location>
        <position position="288"/>
    </location>
    <ligand>
        <name>[4Fe-4S] cluster</name>
        <dbReference type="ChEBI" id="CHEBI:49883"/>
        <label>2</label>
        <note>4Fe-4S-substrate</note>
    </ligand>
</feature>
<dbReference type="SFLD" id="SFLDS00029">
    <property type="entry name" value="Radical_SAM"/>
    <property type="match status" value="1"/>
</dbReference>
<dbReference type="PANTHER" id="PTHR22960:SF0">
    <property type="entry name" value="MOLYBDENUM COFACTOR BIOSYNTHESIS PROTEIN 1"/>
    <property type="match status" value="1"/>
</dbReference>
<sequence length="347" mass="38345">MLINVPASSVSTPPASPLYDQHGRPLEYLRLAVTDRCNLRCFYCMPEQGIQYMPRQELLSYEEMLRLCSLLAGLGVRKVRLTGGEPFVRRDLMPFIERLVEVPGIADVSLTTNGVLTRPHVPALARLGIRSVNLSLDTLNRERFHRITRRDELPQVLATLQALLDEGIQVKINAVVMEGQNIEDLIPLAELSRELPVDVRFIEEMPFNGGSHAATPASLPWHHQRIRQHLEQHFGALTPLPRPAGATAADYTIAGHTGSVGIIAAYSRTFCGSCNRLRLTPEGGLKTCLYDQGVLDTRALLRGGASDADIRAALAQAFRNRAKDGFEAEQQRPLHQLSFESMATIGG</sequence>
<comment type="caution">
    <text evidence="14">The sequence shown here is derived from an EMBL/GenBank/DDBJ whole genome shotgun (WGS) entry which is preliminary data.</text>
</comment>
<keyword evidence="10 12" id="KW-0456">Lyase</keyword>
<evidence type="ECO:0000259" key="13">
    <source>
        <dbReference type="PROSITE" id="PS51918"/>
    </source>
</evidence>
<comment type="subunit">
    <text evidence="12">Monomer and homodimer.</text>
</comment>
<keyword evidence="2 12" id="KW-0004">4Fe-4S</keyword>
<dbReference type="SUPFAM" id="SSF102114">
    <property type="entry name" value="Radical SAM enzymes"/>
    <property type="match status" value="1"/>
</dbReference>
<evidence type="ECO:0000313" key="14">
    <source>
        <dbReference type="EMBL" id="GAA4353442.1"/>
    </source>
</evidence>
<dbReference type="SFLD" id="SFLDG01383">
    <property type="entry name" value="cyclic_pyranopterin_phosphate"/>
    <property type="match status" value="1"/>
</dbReference>
<evidence type="ECO:0000256" key="2">
    <source>
        <dbReference type="ARBA" id="ARBA00022485"/>
    </source>
</evidence>
<evidence type="ECO:0000256" key="8">
    <source>
        <dbReference type="ARBA" id="ARBA00023134"/>
    </source>
</evidence>
<comment type="pathway">
    <text evidence="12">Cofactor biosynthesis; molybdopterin biosynthesis.</text>
</comment>
<feature type="domain" description="Radical SAM core" evidence="13">
    <location>
        <begin position="21"/>
        <end position="240"/>
    </location>
</feature>
<dbReference type="Pfam" id="PF06463">
    <property type="entry name" value="Mob_synth_C"/>
    <property type="match status" value="1"/>
</dbReference>
<feature type="binding site" evidence="12">
    <location>
        <begin position="276"/>
        <end position="278"/>
    </location>
    <ligand>
        <name>GTP</name>
        <dbReference type="ChEBI" id="CHEBI:37565"/>
    </ligand>
</feature>
<dbReference type="InterPro" id="IPR010505">
    <property type="entry name" value="MoaA_twitch"/>
</dbReference>
<proteinExistence type="inferred from homology"/>
<dbReference type="InterPro" id="IPR050105">
    <property type="entry name" value="MoCo_biosynth_MoaA/MoaC"/>
</dbReference>
<comment type="similarity">
    <text evidence="12">Belongs to the radical SAM superfamily. MoaA family.</text>
</comment>
<keyword evidence="6 12" id="KW-0408">Iron</keyword>
<feature type="binding site" evidence="12">
    <location>
        <position position="80"/>
    </location>
    <ligand>
        <name>GTP</name>
        <dbReference type="ChEBI" id="CHEBI:37565"/>
    </ligand>
</feature>
<dbReference type="EC" id="4.1.99.22" evidence="1 12"/>
<keyword evidence="5 12" id="KW-0547">Nucleotide-binding</keyword>
<evidence type="ECO:0000256" key="10">
    <source>
        <dbReference type="ARBA" id="ARBA00023239"/>
    </source>
</evidence>
<dbReference type="SMART" id="SM00729">
    <property type="entry name" value="Elp3"/>
    <property type="match status" value="1"/>
</dbReference>
<dbReference type="HAMAP" id="MF_01225_B">
    <property type="entry name" value="MoaA_B"/>
    <property type="match status" value="1"/>
</dbReference>
<dbReference type="PROSITE" id="PS51918">
    <property type="entry name" value="RADICAL_SAM"/>
    <property type="match status" value="1"/>
</dbReference>
<dbReference type="Gene3D" id="3.20.20.70">
    <property type="entry name" value="Aldolase class I"/>
    <property type="match status" value="1"/>
</dbReference>
<dbReference type="NCBIfam" id="TIGR02666">
    <property type="entry name" value="moaA"/>
    <property type="match status" value="1"/>
</dbReference>
<evidence type="ECO:0000313" key="15">
    <source>
        <dbReference type="Proteomes" id="UP001501153"/>
    </source>
</evidence>
<keyword evidence="8 12" id="KW-0342">GTP-binding</keyword>
<evidence type="ECO:0000256" key="12">
    <source>
        <dbReference type="HAMAP-Rule" id="MF_01225"/>
    </source>
</evidence>
<dbReference type="SFLD" id="SFLDG01067">
    <property type="entry name" value="SPASM/twitch_domain_containing"/>
    <property type="match status" value="1"/>
</dbReference>
<feature type="binding site" evidence="12">
    <location>
        <position position="43"/>
    </location>
    <ligand>
        <name>S-adenosyl-L-methionine</name>
        <dbReference type="ChEBI" id="CHEBI:59789"/>
    </ligand>
</feature>
<dbReference type="Pfam" id="PF04055">
    <property type="entry name" value="Radical_SAM"/>
    <property type="match status" value="1"/>
</dbReference>
<evidence type="ECO:0000256" key="9">
    <source>
        <dbReference type="ARBA" id="ARBA00023150"/>
    </source>
</evidence>
<dbReference type="InterPro" id="IPR013785">
    <property type="entry name" value="Aldolase_TIM"/>
</dbReference>
<keyword evidence="15" id="KW-1185">Reference proteome</keyword>
<dbReference type="SFLD" id="SFLDG01386">
    <property type="entry name" value="main_SPASM_domain-containing"/>
    <property type="match status" value="1"/>
</dbReference>
<dbReference type="InterPro" id="IPR013483">
    <property type="entry name" value="MoaA"/>
</dbReference>
<evidence type="ECO:0000256" key="6">
    <source>
        <dbReference type="ARBA" id="ARBA00023004"/>
    </source>
</evidence>
<reference evidence="15" key="1">
    <citation type="journal article" date="2019" name="Int. J. Syst. Evol. Microbiol.">
        <title>The Global Catalogue of Microorganisms (GCM) 10K type strain sequencing project: providing services to taxonomists for standard genome sequencing and annotation.</title>
        <authorList>
            <consortium name="The Broad Institute Genomics Platform"/>
            <consortium name="The Broad Institute Genome Sequencing Center for Infectious Disease"/>
            <person name="Wu L."/>
            <person name="Ma J."/>
        </authorList>
    </citation>
    <scope>NUCLEOTIDE SEQUENCE [LARGE SCALE GENOMIC DNA]</scope>
    <source>
        <strain evidence="15">JCM 17923</strain>
    </source>
</reference>
<dbReference type="InterPro" id="IPR040064">
    <property type="entry name" value="MoaA-like"/>
</dbReference>
<keyword evidence="4 12" id="KW-0479">Metal-binding</keyword>
<evidence type="ECO:0000256" key="1">
    <source>
        <dbReference type="ARBA" id="ARBA00012167"/>
    </source>
</evidence>
<feature type="binding site" evidence="12">
    <location>
        <position position="205"/>
    </location>
    <ligand>
        <name>S-adenosyl-L-methionine</name>
        <dbReference type="ChEBI" id="CHEBI:59789"/>
    </ligand>
</feature>
<keyword evidence="3 12" id="KW-0949">S-adenosyl-L-methionine</keyword>
<feature type="binding site" evidence="12">
    <location>
        <position position="84"/>
    </location>
    <ligand>
        <name>S-adenosyl-L-methionine</name>
        <dbReference type="ChEBI" id="CHEBI:59789"/>
    </ligand>
</feature>
<dbReference type="InterPro" id="IPR000385">
    <property type="entry name" value="MoaA_NifB_PqqE_Fe-S-bd_CS"/>
</dbReference>
<dbReference type="CDD" id="cd01335">
    <property type="entry name" value="Radical_SAM"/>
    <property type="match status" value="1"/>
</dbReference>
<comment type="catalytic activity">
    <reaction evidence="11 12">
        <text>GTP + AH2 + S-adenosyl-L-methionine = (8S)-3',8-cyclo-7,8-dihydroguanosine 5'-triphosphate + 5'-deoxyadenosine + L-methionine + A + H(+)</text>
        <dbReference type="Rhea" id="RHEA:49576"/>
        <dbReference type="ChEBI" id="CHEBI:13193"/>
        <dbReference type="ChEBI" id="CHEBI:15378"/>
        <dbReference type="ChEBI" id="CHEBI:17319"/>
        <dbReference type="ChEBI" id="CHEBI:17499"/>
        <dbReference type="ChEBI" id="CHEBI:37565"/>
        <dbReference type="ChEBI" id="CHEBI:57844"/>
        <dbReference type="ChEBI" id="CHEBI:59789"/>
        <dbReference type="ChEBI" id="CHEBI:131766"/>
        <dbReference type="EC" id="4.1.99.22"/>
    </reaction>
</comment>
<accession>A0ABP8I8J5</accession>
<comment type="cofactor">
    <cofactor evidence="12">
        <name>[4Fe-4S] cluster</name>
        <dbReference type="ChEBI" id="CHEBI:49883"/>
    </cofactor>
    <text evidence="12">Binds 2 [4Fe-4S] clusters. Binds 1 [4Fe-4S] cluster coordinated with 3 cysteines and an exchangeable S-adenosyl-L-methionine and 1 [4Fe-4S] cluster coordinated with 3 cysteines and the GTP-derived substrate.</text>
</comment>
<feature type="binding site" evidence="12">
    <location>
        <position position="30"/>
    </location>
    <ligand>
        <name>GTP</name>
        <dbReference type="ChEBI" id="CHEBI:37565"/>
    </ligand>
</feature>
<dbReference type="PROSITE" id="PS01305">
    <property type="entry name" value="MOAA_NIFB_PQQE"/>
    <property type="match status" value="1"/>
</dbReference>
<feature type="binding site" evidence="12">
    <location>
        <position position="37"/>
    </location>
    <ligand>
        <name>[4Fe-4S] cluster</name>
        <dbReference type="ChEBI" id="CHEBI:49883"/>
        <label>1</label>
        <note>4Fe-4S-S-AdoMet</note>
    </ligand>
</feature>
<keyword evidence="9 12" id="KW-0501">Molybdenum cofactor biosynthesis</keyword>
<feature type="binding site" evidence="12">
    <location>
        <position position="41"/>
    </location>
    <ligand>
        <name>[4Fe-4S] cluster</name>
        <dbReference type="ChEBI" id="CHEBI:49883"/>
        <label>1</label>
        <note>4Fe-4S-S-AdoMet</note>
    </ligand>
</feature>
<dbReference type="CDD" id="cd21117">
    <property type="entry name" value="Twitch_MoaA"/>
    <property type="match status" value="1"/>
</dbReference>
<evidence type="ECO:0000256" key="4">
    <source>
        <dbReference type="ARBA" id="ARBA00022723"/>
    </source>
</evidence>